<evidence type="ECO:0000259" key="2">
    <source>
        <dbReference type="Pfam" id="PF13731"/>
    </source>
</evidence>
<dbReference type="Pfam" id="PF13731">
    <property type="entry name" value="WxL"/>
    <property type="match status" value="1"/>
</dbReference>
<sequence length="219" mass="22148">SGWLTLTLSLGGLFMSKKYWIGSVAFAGLLVGSFSAGSLVLAADADSGSTNTSVTVTPVSIGLSAPNNLTFPSLSVESIVKGGLNESVNVSDSSILTVSDFRGTGSGYSVTAKASPIATSSGEELKGAVIKLVPDATTTMNSVSPEWTKPVALTTTDQQLFATTTTLDGAGISSYDLNKTTLAVPQDNTVKAGSYSGVITFTLTPGQPAQAATANPNPS</sequence>
<feature type="non-terminal residue" evidence="3">
    <location>
        <position position="1"/>
    </location>
</feature>
<keyword evidence="4" id="KW-1185">Reference proteome</keyword>
<protein>
    <recommendedName>
        <fullName evidence="2">WxL domain-containing protein</fullName>
    </recommendedName>
</protein>
<keyword evidence="1" id="KW-0472">Membrane</keyword>
<feature type="domain" description="WxL" evidence="2">
    <location>
        <begin position="87"/>
        <end position="204"/>
    </location>
</feature>
<gene>
    <name evidence="3" type="ORF">HMPREF0539_2372</name>
</gene>
<dbReference type="InterPro" id="IPR027994">
    <property type="entry name" value="WxL_dom"/>
</dbReference>
<evidence type="ECO:0000256" key="1">
    <source>
        <dbReference type="SAM" id="Phobius"/>
    </source>
</evidence>
<dbReference type="AlphaFoldDB" id="C2JZN7"/>
<name>C2JZN7_LACRM</name>
<evidence type="ECO:0000313" key="3">
    <source>
        <dbReference type="EMBL" id="EEN79585.1"/>
    </source>
</evidence>
<comment type="caution">
    <text evidence="3">The sequence shown here is derived from an EMBL/GenBank/DDBJ whole genome shotgun (WGS) entry which is preliminary data.</text>
</comment>
<dbReference type="HOGENOM" id="CLU_1258482_0_0_9"/>
<feature type="transmembrane region" description="Helical" evidence="1">
    <location>
        <begin position="20"/>
        <end position="43"/>
    </location>
</feature>
<organism evidence="3 4">
    <name type="scientific">Lacticaseibacillus rhamnosus (strain LMS2-1)</name>
    <dbReference type="NCBI Taxonomy" id="525361"/>
    <lineage>
        <taxon>Bacteria</taxon>
        <taxon>Bacillati</taxon>
        <taxon>Bacillota</taxon>
        <taxon>Bacilli</taxon>
        <taxon>Lactobacillales</taxon>
        <taxon>Lactobacillaceae</taxon>
        <taxon>Lacticaseibacillus</taxon>
    </lineage>
</organism>
<evidence type="ECO:0000313" key="4">
    <source>
        <dbReference type="Proteomes" id="UP000004525"/>
    </source>
</evidence>
<reference evidence="3" key="1">
    <citation type="submission" date="2009-01" db="EMBL/GenBank/DDBJ databases">
        <authorList>
            <person name="Qin X."/>
            <person name="Bachman B."/>
            <person name="Battles P."/>
            <person name="Bell A."/>
            <person name="Bess C."/>
            <person name="Bickham C."/>
            <person name="Chaboub L."/>
            <person name="Chen D."/>
            <person name="Coyle M."/>
            <person name="Deiros D.R."/>
            <person name="Dinh H."/>
            <person name="Forbes L."/>
            <person name="Fowler G."/>
            <person name="Francisco L."/>
            <person name="Fu Q."/>
            <person name="Gubbala S."/>
            <person name="Hale W."/>
            <person name="Han Y."/>
            <person name="Hemphill L."/>
            <person name="Highlander S.K."/>
            <person name="Hirani K."/>
            <person name="Hogues M."/>
            <person name="Jackson L."/>
            <person name="Jakkamsetti A."/>
            <person name="Javaid M."/>
            <person name="Jiang H."/>
            <person name="Korchina V."/>
            <person name="Kovar C."/>
            <person name="Lara F."/>
            <person name="Lee S."/>
            <person name="Mata R."/>
            <person name="Mathew T."/>
            <person name="Moen C."/>
            <person name="Morales K."/>
            <person name="Munidasa M."/>
            <person name="Nazareth L."/>
            <person name="Ngo R."/>
            <person name="Nguyen L."/>
            <person name="Okwuonu G."/>
            <person name="Ongeri F."/>
            <person name="Patil S."/>
            <person name="Petrosino J."/>
            <person name="Pham C."/>
            <person name="Pham P."/>
            <person name="Pu L.-L."/>
            <person name="Puazo M."/>
            <person name="Raj R."/>
            <person name="Reid J."/>
            <person name="Rouhana J."/>
            <person name="Saada N."/>
            <person name="Shang Y."/>
            <person name="Simmons D."/>
            <person name="Thornton R."/>
            <person name="Warren J."/>
            <person name="Weissenberger G."/>
            <person name="Zhang J."/>
            <person name="Zhang L."/>
            <person name="Zhou C."/>
            <person name="Zhu D."/>
            <person name="Muzny D."/>
            <person name="Worley K."/>
            <person name="Gibbs R."/>
        </authorList>
    </citation>
    <scope>NUCLEOTIDE SEQUENCE [LARGE SCALE GENOMIC DNA]</scope>
    <source>
        <strain evidence="3">LMS2-1</strain>
    </source>
</reference>
<dbReference type="EMBL" id="ACIZ01000098">
    <property type="protein sequence ID" value="EEN79585.1"/>
    <property type="molecule type" value="Genomic_DNA"/>
</dbReference>
<dbReference type="Proteomes" id="UP000004525">
    <property type="component" value="Unassembled WGS sequence"/>
</dbReference>
<accession>C2JZN7</accession>
<keyword evidence="1" id="KW-0812">Transmembrane</keyword>
<keyword evidence="1" id="KW-1133">Transmembrane helix</keyword>
<proteinExistence type="predicted"/>